<gene>
    <name evidence="3" type="ORF">GCM10011316_07500</name>
</gene>
<keyword evidence="4" id="KW-1185">Reference proteome</keyword>
<dbReference type="OrthoDB" id="7841315at2"/>
<comment type="caution">
    <text evidence="3">The sequence shown here is derived from an EMBL/GenBank/DDBJ whole genome shotgun (WGS) entry which is preliminary data.</text>
</comment>
<sequence>MMLYEAAALGAATCWALTGLISAGPSAALGALAFNRLRMSLVFIVLALYVATVTGLDALPRDIALPLALSGLIGIFLGDTALFLTLNRLGPRRTAMVFSLNAPISAILGFVFLRETLTPLQIAGILVTFAGVILAIRFGKRKSQLHQWENVKGPLWIGIAIGLIAALSQSAGSLIARPVMETGTDPIAASAIRVGTAALCLWLLFLVPHRQFKPAGPVTLKLAGIVGLSGFLGMGVGMTLLLFALSGGEVGVVATLSATTPAILLPLIWWRTKEMPAPGAWVGAGLVLVGSALLFAV</sequence>
<reference evidence="3" key="2">
    <citation type="submission" date="2020-09" db="EMBL/GenBank/DDBJ databases">
        <authorList>
            <person name="Sun Q."/>
            <person name="Zhou Y."/>
        </authorList>
    </citation>
    <scope>NUCLEOTIDE SEQUENCE</scope>
    <source>
        <strain evidence="3">CGMCC 1.12426</strain>
    </source>
</reference>
<name>A0A916TC95_9HYPH</name>
<feature type="transmembrane region" description="Helical" evidence="1">
    <location>
        <begin position="119"/>
        <end position="136"/>
    </location>
</feature>
<evidence type="ECO:0000313" key="3">
    <source>
        <dbReference type="EMBL" id="GGB37913.1"/>
    </source>
</evidence>
<feature type="domain" description="EamA" evidence="2">
    <location>
        <begin position="6"/>
        <end position="136"/>
    </location>
</feature>
<dbReference type="SUPFAM" id="SSF103481">
    <property type="entry name" value="Multidrug resistance efflux transporter EmrE"/>
    <property type="match status" value="2"/>
</dbReference>
<dbReference type="RefSeq" id="WP_150495155.1">
    <property type="nucleotide sequence ID" value="NZ_BMFA01000002.1"/>
</dbReference>
<dbReference type="GO" id="GO:0016020">
    <property type="term" value="C:membrane"/>
    <property type="evidence" value="ECO:0007669"/>
    <property type="project" value="InterPro"/>
</dbReference>
<keyword evidence="1" id="KW-0812">Transmembrane</keyword>
<feature type="domain" description="EamA" evidence="2">
    <location>
        <begin position="157"/>
        <end position="295"/>
    </location>
</feature>
<reference evidence="3" key="1">
    <citation type="journal article" date="2014" name="Int. J. Syst. Evol. Microbiol.">
        <title>Complete genome sequence of Corynebacterium casei LMG S-19264T (=DSM 44701T), isolated from a smear-ripened cheese.</title>
        <authorList>
            <consortium name="US DOE Joint Genome Institute (JGI-PGF)"/>
            <person name="Walter F."/>
            <person name="Albersmeier A."/>
            <person name="Kalinowski J."/>
            <person name="Ruckert C."/>
        </authorList>
    </citation>
    <scope>NUCLEOTIDE SEQUENCE</scope>
    <source>
        <strain evidence="3">CGMCC 1.12426</strain>
    </source>
</reference>
<keyword evidence="1" id="KW-1133">Transmembrane helix</keyword>
<dbReference type="PANTHER" id="PTHR22911">
    <property type="entry name" value="ACYL-MALONYL CONDENSING ENZYME-RELATED"/>
    <property type="match status" value="1"/>
</dbReference>
<feature type="transmembrane region" description="Helical" evidence="1">
    <location>
        <begin position="187"/>
        <end position="207"/>
    </location>
</feature>
<feature type="transmembrane region" description="Helical" evidence="1">
    <location>
        <begin position="6"/>
        <end position="34"/>
    </location>
</feature>
<feature type="transmembrane region" description="Helical" evidence="1">
    <location>
        <begin position="96"/>
        <end position="113"/>
    </location>
</feature>
<organism evidence="3 4">
    <name type="scientific">Roseibium aquae</name>
    <dbReference type="NCBI Taxonomy" id="1323746"/>
    <lineage>
        <taxon>Bacteria</taxon>
        <taxon>Pseudomonadati</taxon>
        <taxon>Pseudomonadota</taxon>
        <taxon>Alphaproteobacteria</taxon>
        <taxon>Hyphomicrobiales</taxon>
        <taxon>Stappiaceae</taxon>
        <taxon>Roseibium</taxon>
    </lineage>
</organism>
<feature type="transmembrane region" description="Helical" evidence="1">
    <location>
        <begin position="219"/>
        <end position="244"/>
    </location>
</feature>
<keyword evidence="1" id="KW-0472">Membrane</keyword>
<dbReference type="Pfam" id="PF00892">
    <property type="entry name" value="EamA"/>
    <property type="match status" value="2"/>
</dbReference>
<dbReference type="InterPro" id="IPR000620">
    <property type="entry name" value="EamA_dom"/>
</dbReference>
<evidence type="ECO:0000256" key="1">
    <source>
        <dbReference type="SAM" id="Phobius"/>
    </source>
</evidence>
<dbReference type="Proteomes" id="UP000605148">
    <property type="component" value="Unassembled WGS sequence"/>
</dbReference>
<feature type="transmembrane region" description="Helical" evidence="1">
    <location>
        <begin position="156"/>
        <end position="175"/>
    </location>
</feature>
<dbReference type="PANTHER" id="PTHR22911:SF137">
    <property type="entry name" value="SOLUTE CARRIER FAMILY 35 MEMBER G2-RELATED"/>
    <property type="match status" value="1"/>
</dbReference>
<accession>A0A916TC95</accession>
<feature type="transmembrane region" description="Helical" evidence="1">
    <location>
        <begin position="65"/>
        <end position="84"/>
    </location>
</feature>
<protein>
    <submittedName>
        <fullName evidence="3">Membrane protein</fullName>
    </submittedName>
</protein>
<dbReference type="AlphaFoldDB" id="A0A916TC95"/>
<feature type="transmembrane region" description="Helical" evidence="1">
    <location>
        <begin position="41"/>
        <end position="59"/>
    </location>
</feature>
<evidence type="ECO:0000259" key="2">
    <source>
        <dbReference type="Pfam" id="PF00892"/>
    </source>
</evidence>
<feature type="transmembrane region" description="Helical" evidence="1">
    <location>
        <begin position="250"/>
        <end position="270"/>
    </location>
</feature>
<dbReference type="Gene3D" id="1.10.3730.20">
    <property type="match status" value="1"/>
</dbReference>
<proteinExistence type="predicted"/>
<dbReference type="InterPro" id="IPR037185">
    <property type="entry name" value="EmrE-like"/>
</dbReference>
<feature type="transmembrane region" description="Helical" evidence="1">
    <location>
        <begin position="277"/>
        <end position="296"/>
    </location>
</feature>
<dbReference type="EMBL" id="BMFA01000002">
    <property type="protein sequence ID" value="GGB37913.1"/>
    <property type="molecule type" value="Genomic_DNA"/>
</dbReference>
<evidence type="ECO:0000313" key="4">
    <source>
        <dbReference type="Proteomes" id="UP000605148"/>
    </source>
</evidence>